<dbReference type="InterPro" id="IPR000014">
    <property type="entry name" value="PAS"/>
</dbReference>
<dbReference type="InterPro" id="IPR016032">
    <property type="entry name" value="Sig_transdc_resp-reg_C-effctor"/>
</dbReference>
<dbReference type="InterPro" id="IPR035965">
    <property type="entry name" value="PAS-like_dom_sf"/>
</dbReference>
<feature type="compositionally biased region" description="Polar residues" evidence="1">
    <location>
        <begin position="238"/>
        <end position="250"/>
    </location>
</feature>
<dbReference type="SMART" id="SM00091">
    <property type="entry name" value="PAS"/>
    <property type="match status" value="2"/>
</dbReference>
<dbReference type="PANTHER" id="PTHR44757">
    <property type="entry name" value="DIGUANYLATE CYCLASE DGCP"/>
    <property type="match status" value="1"/>
</dbReference>
<keyword evidence="4" id="KW-1185">Reference proteome</keyword>
<dbReference type="Gene3D" id="1.10.10.10">
    <property type="entry name" value="Winged helix-like DNA-binding domain superfamily/Winged helix DNA-binding domain"/>
    <property type="match status" value="1"/>
</dbReference>
<feature type="domain" description="PAS" evidence="2">
    <location>
        <begin position="3"/>
        <end position="78"/>
    </location>
</feature>
<dbReference type="EMBL" id="RQEP01000005">
    <property type="protein sequence ID" value="TGK07603.1"/>
    <property type="molecule type" value="Genomic_DNA"/>
</dbReference>
<evidence type="ECO:0000313" key="3">
    <source>
        <dbReference type="EMBL" id="TGK07603.1"/>
    </source>
</evidence>
<dbReference type="InterPro" id="IPR052155">
    <property type="entry name" value="Biofilm_reg_signaling"/>
</dbReference>
<organism evidence="3 4">
    <name type="scientific">Leptospira semungkisensis</name>
    <dbReference type="NCBI Taxonomy" id="2484985"/>
    <lineage>
        <taxon>Bacteria</taxon>
        <taxon>Pseudomonadati</taxon>
        <taxon>Spirochaetota</taxon>
        <taxon>Spirochaetia</taxon>
        <taxon>Leptospirales</taxon>
        <taxon>Leptospiraceae</taxon>
        <taxon>Leptospira</taxon>
    </lineage>
</organism>
<dbReference type="InterPro" id="IPR000792">
    <property type="entry name" value="Tscrpt_reg_LuxR_C"/>
</dbReference>
<dbReference type="SMART" id="SM00421">
    <property type="entry name" value="HTH_LUXR"/>
    <property type="match status" value="1"/>
</dbReference>
<dbReference type="CDD" id="cd00130">
    <property type="entry name" value="PAS"/>
    <property type="match status" value="2"/>
</dbReference>
<evidence type="ECO:0000256" key="1">
    <source>
        <dbReference type="SAM" id="MobiDB-lite"/>
    </source>
</evidence>
<protein>
    <submittedName>
        <fullName evidence="3">PAS domain S-box protein</fullName>
    </submittedName>
</protein>
<dbReference type="PROSITE" id="PS50112">
    <property type="entry name" value="PAS"/>
    <property type="match status" value="2"/>
</dbReference>
<dbReference type="OrthoDB" id="336863at2"/>
<dbReference type="SUPFAM" id="SSF46894">
    <property type="entry name" value="C-terminal effector domain of the bipartite response regulators"/>
    <property type="match status" value="1"/>
</dbReference>
<gene>
    <name evidence="3" type="ORF">EHO59_05750</name>
</gene>
<dbReference type="GO" id="GO:0003677">
    <property type="term" value="F:DNA binding"/>
    <property type="evidence" value="ECO:0007669"/>
    <property type="project" value="InterPro"/>
</dbReference>
<dbReference type="NCBIfam" id="TIGR00229">
    <property type="entry name" value="sensory_box"/>
    <property type="match status" value="1"/>
</dbReference>
<dbReference type="SUPFAM" id="SSF55785">
    <property type="entry name" value="PYP-like sensor domain (PAS domain)"/>
    <property type="match status" value="2"/>
</dbReference>
<feature type="domain" description="PAS" evidence="2">
    <location>
        <begin position="127"/>
        <end position="173"/>
    </location>
</feature>
<accession>A0A4R9G7X2</accession>
<name>A0A4R9G7X2_9LEPT</name>
<dbReference type="Gene3D" id="3.30.450.20">
    <property type="entry name" value="PAS domain"/>
    <property type="match status" value="2"/>
</dbReference>
<dbReference type="InterPro" id="IPR013767">
    <property type="entry name" value="PAS_fold"/>
</dbReference>
<dbReference type="PANTHER" id="PTHR44757:SF2">
    <property type="entry name" value="BIOFILM ARCHITECTURE MAINTENANCE PROTEIN MBAA"/>
    <property type="match status" value="1"/>
</dbReference>
<dbReference type="PRINTS" id="PR00038">
    <property type="entry name" value="HTHLUXR"/>
</dbReference>
<dbReference type="GO" id="GO:0006355">
    <property type="term" value="P:regulation of DNA-templated transcription"/>
    <property type="evidence" value="ECO:0007669"/>
    <property type="project" value="InterPro"/>
</dbReference>
<feature type="region of interest" description="Disordered" evidence="1">
    <location>
        <begin position="238"/>
        <end position="257"/>
    </location>
</feature>
<dbReference type="Proteomes" id="UP000297453">
    <property type="component" value="Unassembled WGS sequence"/>
</dbReference>
<dbReference type="InterPro" id="IPR036388">
    <property type="entry name" value="WH-like_DNA-bd_sf"/>
</dbReference>
<reference evidence="3" key="1">
    <citation type="journal article" date="2019" name="PLoS Negl. Trop. Dis.">
        <title>Revisiting the worldwide diversity of Leptospira species in the environment.</title>
        <authorList>
            <person name="Vincent A.T."/>
            <person name="Schiettekatte O."/>
            <person name="Bourhy P."/>
            <person name="Veyrier F.J."/>
            <person name="Picardeau M."/>
        </authorList>
    </citation>
    <scope>NUCLEOTIDE SEQUENCE [LARGE SCALE GENOMIC DNA]</scope>
    <source>
        <strain evidence="3">SSS9</strain>
    </source>
</reference>
<evidence type="ECO:0000259" key="2">
    <source>
        <dbReference type="PROSITE" id="PS50112"/>
    </source>
</evidence>
<comment type="caution">
    <text evidence="3">The sequence shown here is derived from an EMBL/GenBank/DDBJ whole genome shotgun (WGS) entry which is preliminary data.</text>
</comment>
<dbReference type="Pfam" id="PF00196">
    <property type="entry name" value="GerE"/>
    <property type="match status" value="1"/>
</dbReference>
<sequence>MLGLENVKEIIQRQDSMPDILFICNSEGRILHVNENGREILGIASGDSAKAMSVSDFLSETDRKYLETVIIPNVTKSGEFEGRALRLKKRDSGFLSTKQHVYLMPDSKENPSFLFVFKEETESESEKKDALYKAFQQSQNGMFLTDRSGVILAVNKQFEAISGLKENELIGKTPKAFQSGSSAKLFYDEFWENVLQGSVAVGNSKNGFVKVSDWKQNVFPIRDKNGEVSSFLSTISANTEPSSESRNNSFAGDANRLPSDAFKKQEGMDREALIGTLREKTKLTKKETEICAGIASGKDKSKISEDLGIHPGTMKNHLKSIYRKTIDLEKEIPGPERDKLQRLTIYLFRLLGE</sequence>
<dbReference type="AlphaFoldDB" id="A0A4R9G7X2"/>
<evidence type="ECO:0000313" key="4">
    <source>
        <dbReference type="Proteomes" id="UP000297453"/>
    </source>
</evidence>
<proteinExistence type="predicted"/>
<dbReference type="Pfam" id="PF00989">
    <property type="entry name" value="PAS"/>
    <property type="match status" value="2"/>
</dbReference>